<sequence length="86" mass="9602">MVSVYRANLQAAETYAPDRIPIPIILLRAGEYEIDDNFLPNEAVITADPSLGWNHLADSVEIHVMPGNHFTMMTEPHVRALLDVFG</sequence>
<proteinExistence type="predicted"/>
<accession>A0A450ZN78</accession>
<protein>
    <submittedName>
        <fullName evidence="1">Uncharacterized protein</fullName>
    </submittedName>
</protein>
<dbReference type="SUPFAM" id="SSF53474">
    <property type="entry name" value="alpha/beta-Hydrolases"/>
    <property type="match status" value="1"/>
</dbReference>
<organism evidence="1">
    <name type="scientific">Candidatus Kentrum sp. TUN</name>
    <dbReference type="NCBI Taxonomy" id="2126343"/>
    <lineage>
        <taxon>Bacteria</taxon>
        <taxon>Pseudomonadati</taxon>
        <taxon>Pseudomonadota</taxon>
        <taxon>Gammaproteobacteria</taxon>
        <taxon>Candidatus Kentrum</taxon>
    </lineage>
</organism>
<gene>
    <name evidence="1" type="ORF">BECKTUN1418D_GA0071000_10302</name>
</gene>
<dbReference type="AlphaFoldDB" id="A0A450ZN78"/>
<dbReference type="InterPro" id="IPR029058">
    <property type="entry name" value="AB_hydrolase_fold"/>
</dbReference>
<reference evidence="1" key="1">
    <citation type="submission" date="2019-02" db="EMBL/GenBank/DDBJ databases">
        <authorList>
            <person name="Gruber-Vodicka R. H."/>
            <person name="Seah K. B. B."/>
        </authorList>
    </citation>
    <scope>NUCLEOTIDE SEQUENCE</scope>
    <source>
        <strain evidence="1">BECK_BY1</strain>
    </source>
</reference>
<dbReference type="EMBL" id="CAADFX010000030">
    <property type="protein sequence ID" value="VFK55259.1"/>
    <property type="molecule type" value="Genomic_DNA"/>
</dbReference>
<dbReference type="Gene3D" id="3.40.50.1820">
    <property type="entry name" value="alpha/beta hydrolase"/>
    <property type="match status" value="1"/>
</dbReference>
<name>A0A450ZN78_9GAMM</name>
<evidence type="ECO:0000313" key="1">
    <source>
        <dbReference type="EMBL" id="VFK55259.1"/>
    </source>
</evidence>